<dbReference type="Proteomes" id="UP000886657">
    <property type="component" value="Unassembled WGS sequence"/>
</dbReference>
<accession>A0A9D7SEK3</accession>
<dbReference type="EMBL" id="JADKIO010000005">
    <property type="protein sequence ID" value="MBK9795970.1"/>
    <property type="molecule type" value="Genomic_DNA"/>
</dbReference>
<dbReference type="InterPro" id="IPR055398">
    <property type="entry name" value="Rossmann-like_BshC"/>
</dbReference>
<dbReference type="Pfam" id="PF10079">
    <property type="entry name" value="Rossmann-like_BshC"/>
    <property type="match status" value="1"/>
</dbReference>
<reference evidence="2" key="1">
    <citation type="submission" date="2020-10" db="EMBL/GenBank/DDBJ databases">
        <title>Connecting structure to function with the recovery of over 1000 high-quality activated sludge metagenome-assembled genomes encoding full-length rRNA genes using long-read sequencing.</title>
        <authorList>
            <person name="Singleton C.M."/>
            <person name="Petriglieri F."/>
            <person name="Kristensen J.M."/>
            <person name="Kirkegaard R.H."/>
            <person name="Michaelsen T.Y."/>
            <person name="Andersen M.H."/>
            <person name="Karst S.M."/>
            <person name="Dueholm M.S."/>
            <person name="Nielsen P.H."/>
            <person name="Albertsen M."/>
        </authorList>
    </citation>
    <scope>NUCLEOTIDE SEQUENCE</scope>
    <source>
        <strain evidence="2">Skiv_18-Q3-R9-52_MAXAC.067</strain>
    </source>
</reference>
<name>A0A9D7SEK3_9BACT</name>
<evidence type="ECO:0000313" key="2">
    <source>
        <dbReference type="EMBL" id="MBK9795970.1"/>
    </source>
</evidence>
<protein>
    <submittedName>
        <fullName evidence="2">Bacillithiol biosynthesis BshC</fullName>
    </submittedName>
</protein>
<proteinExistence type="predicted"/>
<evidence type="ECO:0000313" key="3">
    <source>
        <dbReference type="Proteomes" id="UP000886657"/>
    </source>
</evidence>
<feature type="domain" description="Bacillithiol biosynthesis BshC N-terminal Rossmann-like" evidence="1">
    <location>
        <begin position="203"/>
        <end position="253"/>
    </location>
</feature>
<sequence>MNPRPVIATGQQIGAGWSPALSVAKALAALAEARRTGAEAVYWLADEDHDRAEVASVVGWSGDRLIRHRFRFETRPGTATGWLPWTEAHQSEAEALWGPLPTPLEPTLRGHVLALGQPLWRRGLRAFSPTDPALREPVQAELERWRGLDLESLMIQQAAALEAEGAPLPLDPRTQSAWFSLDPRSGRRQRLERDAALPEGCWLSPGAALRPLMQSLLLPVVAVVLGPSERAYWRLCEPLWEQVGLKAPRIIARPSVYVLPRGVHLEVGMLATLKDGAWERFASSFGPLPSERFQAVGPDPSWSPELQQRFQREQERSQLRLGRLDRRVQRDAAAHLLGGDPEWLRQALFPFGAPQERVLPAVRWLRNEALLDAILDRMDGATPLILVEEP</sequence>
<comment type="caution">
    <text evidence="2">The sequence shown here is derived from an EMBL/GenBank/DDBJ whole genome shotgun (WGS) entry which is preliminary data.</text>
</comment>
<dbReference type="AlphaFoldDB" id="A0A9D7SEK3"/>
<evidence type="ECO:0000259" key="1">
    <source>
        <dbReference type="Pfam" id="PF10079"/>
    </source>
</evidence>
<organism evidence="2 3">
    <name type="scientific">Candidatus Geothrix skivensis</name>
    <dbReference type="NCBI Taxonomy" id="2954439"/>
    <lineage>
        <taxon>Bacteria</taxon>
        <taxon>Pseudomonadati</taxon>
        <taxon>Acidobacteriota</taxon>
        <taxon>Holophagae</taxon>
        <taxon>Holophagales</taxon>
        <taxon>Holophagaceae</taxon>
        <taxon>Geothrix</taxon>
    </lineage>
</organism>
<gene>
    <name evidence="2" type="primary">bshC</name>
    <name evidence="2" type="ORF">IPP58_05655</name>
</gene>